<evidence type="ECO:0000313" key="3">
    <source>
        <dbReference type="Proteomes" id="UP000293342"/>
    </source>
</evidence>
<feature type="compositionally biased region" description="Low complexity" evidence="1">
    <location>
        <begin position="412"/>
        <end position="436"/>
    </location>
</feature>
<dbReference type="SUPFAM" id="SSF50998">
    <property type="entry name" value="Quinoprotein alcohol dehydrogenase-like"/>
    <property type="match status" value="1"/>
</dbReference>
<accession>A0A4V2M8X5</accession>
<dbReference type="AlphaFoldDB" id="A0A4V2M8X5"/>
<dbReference type="EMBL" id="SJKD01000001">
    <property type="protein sequence ID" value="TCC53232.1"/>
    <property type="molecule type" value="Genomic_DNA"/>
</dbReference>
<evidence type="ECO:0000256" key="1">
    <source>
        <dbReference type="SAM" id="MobiDB-lite"/>
    </source>
</evidence>
<dbReference type="OrthoDB" id="3394166at2"/>
<dbReference type="RefSeq" id="WP_131512034.1">
    <property type="nucleotide sequence ID" value="NZ_SJKD01000001.1"/>
</dbReference>
<feature type="compositionally biased region" description="Gly residues" evidence="1">
    <location>
        <begin position="475"/>
        <end position="489"/>
    </location>
</feature>
<dbReference type="Proteomes" id="UP000293342">
    <property type="component" value="Unassembled WGS sequence"/>
</dbReference>
<organism evidence="2 3">
    <name type="scientific">Kribbella capetownensis</name>
    <dbReference type="NCBI Taxonomy" id="1572659"/>
    <lineage>
        <taxon>Bacteria</taxon>
        <taxon>Bacillati</taxon>
        <taxon>Actinomycetota</taxon>
        <taxon>Actinomycetes</taxon>
        <taxon>Propionibacteriales</taxon>
        <taxon>Kribbellaceae</taxon>
        <taxon>Kribbella</taxon>
    </lineage>
</organism>
<dbReference type="PROSITE" id="PS51257">
    <property type="entry name" value="PROKAR_LIPOPROTEIN"/>
    <property type="match status" value="1"/>
</dbReference>
<dbReference type="InterPro" id="IPR011047">
    <property type="entry name" value="Quinoprotein_ADH-like_sf"/>
</dbReference>
<feature type="region of interest" description="Disordered" evidence="1">
    <location>
        <begin position="408"/>
        <end position="491"/>
    </location>
</feature>
<name>A0A4V2M8X5_9ACTN</name>
<feature type="region of interest" description="Disordered" evidence="1">
    <location>
        <begin position="22"/>
        <end position="53"/>
    </location>
</feature>
<feature type="compositionally biased region" description="Polar residues" evidence="1">
    <location>
        <begin position="437"/>
        <end position="452"/>
    </location>
</feature>
<keyword evidence="3" id="KW-1185">Reference proteome</keyword>
<protein>
    <submittedName>
        <fullName evidence="2">Uncharacterized protein</fullName>
    </submittedName>
</protein>
<gene>
    <name evidence="2" type="ORF">E0H75_05835</name>
</gene>
<comment type="caution">
    <text evidence="2">The sequence shown here is derived from an EMBL/GenBank/DDBJ whole genome shotgun (WGS) entry which is preliminary data.</text>
</comment>
<proteinExistence type="predicted"/>
<sequence length="503" mass="50785">MLRPLITATAAVVLLAGCSGGDDKASESSSGGDNGQQASTPTTPAAPSFDPPKAFTAAAAYPVPDFKGRELYDEPKLGMVGQVAVVANYRGLTGRDVVDPSKAWEIESTAADTTTVSDVTDPMAVKVDGKDVAVIAYGEADKGNGTQKPQGLVLVQWIDVASGQKLAEVSTPVSTVNGTGIAAAGLPSLIAAQYDPETGQVAIGVTARGNLTVKTQNATVYADPQTKKSTVVPDVVPGAVHNGVVAGAKQESKTDAGDAGVLLIDGATGKVTQQIPLKQGFLKPLPGGAKHAFFYGTVYAGATMSETASLFSVNLSTGAVVRSAPGLSARDSGGYDCTWDQVSSIVCREAAVTGPQEILGFDDSTGKKAWGFTSESGGRVVPRVTAAFHGVVYVQTEKQPVLLDAKTGQDLPSASTSGSPSASSSDSPSAGDTPSGNDSPTAGDTPSDSRSAGGSDMSLYDGKLVSPDAVSPYGGVYGQLPNGGGGYGSGDLQSVLVYLKPTA</sequence>
<reference evidence="2 3" key="1">
    <citation type="submission" date="2019-02" db="EMBL/GenBank/DDBJ databases">
        <title>Kribbella capetownensis sp. nov. and Kribbella speibonae sp. nov., isolated from soil.</title>
        <authorList>
            <person name="Curtis S.M."/>
            <person name="Norton I."/>
            <person name="Everest G.J."/>
            <person name="Meyers P.R."/>
        </authorList>
    </citation>
    <scope>NUCLEOTIDE SEQUENCE [LARGE SCALE GENOMIC DNA]</scope>
    <source>
        <strain evidence="2 3">YM53</strain>
    </source>
</reference>
<evidence type="ECO:0000313" key="2">
    <source>
        <dbReference type="EMBL" id="TCC53232.1"/>
    </source>
</evidence>
<feature type="compositionally biased region" description="Polar residues" evidence="1">
    <location>
        <begin position="27"/>
        <end position="45"/>
    </location>
</feature>